<proteinExistence type="predicted"/>
<dbReference type="EMBL" id="OX596088">
    <property type="protein sequence ID" value="CAN0518038.1"/>
    <property type="molecule type" value="Genomic_DNA"/>
</dbReference>
<name>A0AC59ZVP1_RANTA</name>
<evidence type="ECO:0000313" key="1">
    <source>
        <dbReference type="EMBL" id="CAN0518038.1"/>
    </source>
</evidence>
<accession>A0AC59ZVP1</accession>
<sequence length="210" mass="22181">MLDEGPFLPKRSCSPSRLLEPSGAGRADPSPAWSTAPQRGQRAERLHSRKSSEAGHEGFEDPSSGFWLQTPRHTLGRGSGGLFPLAEPEIQQALVWHEGSKTCLPEATARPSPGPHECGGAGPALGALEGAAWPDGKEHGARCPDNRAAPQGDRYTDICAAPRTAQSGAPTHTDLPALAPSLHLRKVLERQQPSVSPSPGCPALFQACHF</sequence>
<evidence type="ECO:0000313" key="2">
    <source>
        <dbReference type="Proteomes" id="UP001162501"/>
    </source>
</evidence>
<dbReference type="Proteomes" id="UP001162501">
    <property type="component" value="Chromosome 4"/>
</dbReference>
<gene>
    <name evidence="1" type="ORF">MRATA1EN22A_LOCUS23689</name>
</gene>
<protein>
    <submittedName>
        <fullName evidence="1">Uncharacterized protein</fullName>
    </submittedName>
</protein>
<reference evidence="1" key="1">
    <citation type="submission" date="2023-05" db="EMBL/GenBank/DDBJ databases">
        <authorList>
            <consortium name="ELIXIR-Norway"/>
        </authorList>
    </citation>
    <scope>NUCLEOTIDE SEQUENCE</scope>
</reference>
<organism evidence="1 2">
    <name type="scientific">Rangifer tarandus platyrhynchus</name>
    <name type="common">Svalbard reindeer</name>
    <dbReference type="NCBI Taxonomy" id="3082113"/>
    <lineage>
        <taxon>Eukaryota</taxon>
        <taxon>Metazoa</taxon>
        <taxon>Chordata</taxon>
        <taxon>Craniata</taxon>
        <taxon>Vertebrata</taxon>
        <taxon>Euteleostomi</taxon>
        <taxon>Mammalia</taxon>
        <taxon>Eutheria</taxon>
        <taxon>Laurasiatheria</taxon>
        <taxon>Artiodactyla</taxon>
        <taxon>Ruminantia</taxon>
        <taxon>Pecora</taxon>
        <taxon>Cervidae</taxon>
        <taxon>Odocoileinae</taxon>
        <taxon>Rangifer</taxon>
    </lineage>
</organism>
<reference evidence="1" key="2">
    <citation type="submission" date="2025-03" db="EMBL/GenBank/DDBJ databases">
        <authorList>
            <consortium name="ELIXIR-Norway"/>
            <consortium name="Elixir Norway"/>
        </authorList>
    </citation>
    <scope>NUCLEOTIDE SEQUENCE</scope>
</reference>